<protein>
    <recommendedName>
        <fullName evidence="3">Type VI secretion system baseplate subunit TssG</fullName>
    </recommendedName>
</protein>
<dbReference type="EMBL" id="PSZM01000046">
    <property type="protein sequence ID" value="PQL90670.1"/>
    <property type="molecule type" value="Genomic_DNA"/>
</dbReference>
<name>A0A2S8A820_9FLAO</name>
<dbReference type="InterPro" id="IPR010732">
    <property type="entry name" value="T6SS_TssG-like"/>
</dbReference>
<keyword evidence="2" id="KW-1185">Reference proteome</keyword>
<dbReference type="AlphaFoldDB" id="A0A2S8A820"/>
<comment type="caution">
    <text evidence="1">The sequence shown here is derived from an EMBL/GenBank/DDBJ whole genome shotgun (WGS) entry which is preliminary data.</text>
</comment>
<reference evidence="1 2" key="1">
    <citation type="submission" date="2018-02" db="EMBL/GenBank/DDBJ databases">
        <title>Genome sequences of Apibacter spp., gut symbionts of Asian honey bees.</title>
        <authorList>
            <person name="Kwong W.K."/>
            <person name="Steele M.I."/>
            <person name="Moran N.A."/>
        </authorList>
    </citation>
    <scope>NUCLEOTIDE SEQUENCE [LARGE SCALE GENOMIC DNA]</scope>
    <source>
        <strain evidence="2">wkB301</strain>
    </source>
</reference>
<sequence length="315" mass="37428">MRTTEEKTIIERVKDRINSLQDDLKAEVIISELLDKLDSEESSFLIDMKGQFKRPFRKDVLNAEIIDFKYDDTQFVKVNLSRDGIYDTLPERMFHEPQSGKPKIEVSEMTQEYKRNRNEEIYARKFFQPFENEFFLKALERENLEKEILLELNGSKPIEFFYEFWDLNNEIPQILMTKLIRILPYTYKIVGDLELTVNCLSYLLEEKVEISEKTYKEQSSSEKEQSLGNCRLGLDMISGNEYMDYSLYLEFKIGPLKKTSFLEYIHQGKIKKFIELFYEYFLPMEIDVKTTILLNQDIEAFSLKELSILGITTRI</sequence>
<dbReference type="OrthoDB" id="1411058at2"/>
<organism evidence="1 2">
    <name type="scientific">Apibacter adventoris</name>
    <dbReference type="NCBI Taxonomy" id="1679466"/>
    <lineage>
        <taxon>Bacteria</taxon>
        <taxon>Pseudomonadati</taxon>
        <taxon>Bacteroidota</taxon>
        <taxon>Flavobacteriia</taxon>
        <taxon>Flavobacteriales</taxon>
        <taxon>Weeksellaceae</taxon>
        <taxon>Apibacter</taxon>
    </lineage>
</organism>
<accession>A0A2S8A820</accession>
<dbReference type="RefSeq" id="WP_105247805.1">
    <property type="nucleotide sequence ID" value="NZ_PSZM01000046.1"/>
</dbReference>
<gene>
    <name evidence="1" type="ORF">C4S77_12410</name>
</gene>
<proteinExistence type="predicted"/>
<evidence type="ECO:0000313" key="1">
    <source>
        <dbReference type="EMBL" id="PQL90670.1"/>
    </source>
</evidence>
<dbReference type="Proteomes" id="UP000238042">
    <property type="component" value="Unassembled WGS sequence"/>
</dbReference>
<evidence type="ECO:0008006" key="3">
    <source>
        <dbReference type="Google" id="ProtNLM"/>
    </source>
</evidence>
<evidence type="ECO:0000313" key="2">
    <source>
        <dbReference type="Proteomes" id="UP000238042"/>
    </source>
</evidence>
<dbReference type="Pfam" id="PF06996">
    <property type="entry name" value="T6SS_TssG"/>
    <property type="match status" value="1"/>
</dbReference>